<gene>
    <name evidence="1" type="ORF">K3G42_001980</name>
</gene>
<dbReference type="Proteomes" id="UP000827872">
    <property type="component" value="Linkage Group LG07"/>
</dbReference>
<evidence type="ECO:0000313" key="1">
    <source>
        <dbReference type="EMBL" id="KAH7994302.1"/>
    </source>
</evidence>
<keyword evidence="2" id="KW-1185">Reference proteome</keyword>
<proteinExistence type="predicted"/>
<protein>
    <submittedName>
        <fullName evidence="1">Uncharacterized protein</fullName>
    </submittedName>
</protein>
<comment type="caution">
    <text evidence="1">The sequence shown here is derived from an EMBL/GenBank/DDBJ whole genome shotgun (WGS) entry which is preliminary data.</text>
</comment>
<organism evidence="1 2">
    <name type="scientific">Sphaerodactylus townsendi</name>
    <dbReference type="NCBI Taxonomy" id="933632"/>
    <lineage>
        <taxon>Eukaryota</taxon>
        <taxon>Metazoa</taxon>
        <taxon>Chordata</taxon>
        <taxon>Craniata</taxon>
        <taxon>Vertebrata</taxon>
        <taxon>Euteleostomi</taxon>
        <taxon>Lepidosauria</taxon>
        <taxon>Squamata</taxon>
        <taxon>Bifurcata</taxon>
        <taxon>Gekkota</taxon>
        <taxon>Sphaerodactylidae</taxon>
        <taxon>Sphaerodactylus</taxon>
    </lineage>
</organism>
<reference evidence="1" key="1">
    <citation type="submission" date="2021-08" db="EMBL/GenBank/DDBJ databases">
        <title>The first chromosome-level gecko genome reveals the dynamic sex chromosomes of Neotropical dwarf geckos (Sphaerodactylidae: Sphaerodactylus).</title>
        <authorList>
            <person name="Pinto B.J."/>
            <person name="Keating S.E."/>
            <person name="Gamble T."/>
        </authorList>
    </citation>
    <scope>NUCLEOTIDE SEQUENCE</scope>
    <source>
        <strain evidence="1">TG3544</strain>
    </source>
</reference>
<accession>A0ACB8ENH1</accession>
<name>A0ACB8ENH1_9SAUR</name>
<sequence>MERPVPPWRWEKGPPASDVAVPQQPRSSSLVRNQTLGLSGSASGTDSTQAGLGFCCLRQRSLTSLPSGGAKGSAWGLLLALPLPQIDWMAVCLG</sequence>
<evidence type="ECO:0000313" key="2">
    <source>
        <dbReference type="Proteomes" id="UP000827872"/>
    </source>
</evidence>
<dbReference type="EMBL" id="CM037620">
    <property type="protein sequence ID" value="KAH7994302.1"/>
    <property type="molecule type" value="Genomic_DNA"/>
</dbReference>